<dbReference type="Pfam" id="PF07679">
    <property type="entry name" value="I-set"/>
    <property type="match status" value="1"/>
</dbReference>
<keyword evidence="4" id="KW-0418">Kinase</keyword>
<dbReference type="PROSITE" id="PS00108">
    <property type="entry name" value="PROTEIN_KINASE_ST"/>
    <property type="match status" value="1"/>
</dbReference>
<dbReference type="Gene3D" id="1.10.510.10">
    <property type="entry name" value="Transferase(Phosphotransferase) domain 1"/>
    <property type="match status" value="1"/>
</dbReference>
<name>A0A226ND33_CALSU</name>
<dbReference type="InterPro" id="IPR000719">
    <property type="entry name" value="Prot_kinase_dom"/>
</dbReference>
<accession>A0A226ND33</accession>
<dbReference type="Pfam" id="PF00069">
    <property type="entry name" value="Pkinase"/>
    <property type="match status" value="1"/>
</dbReference>
<dbReference type="CDD" id="cd14113">
    <property type="entry name" value="STKc_Trio_C"/>
    <property type="match status" value="1"/>
</dbReference>
<dbReference type="InterPro" id="IPR011009">
    <property type="entry name" value="Kinase-like_dom_sf"/>
</dbReference>
<dbReference type="SMART" id="SM00220">
    <property type="entry name" value="S_TKc"/>
    <property type="match status" value="1"/>
</dbReference>
<sequence length="379" mass="42345">MFKVCKLNTKFMDAIVFPSDLGEASLKIIGVTAEDDGIYTCIAANDMGSVSSSASLRVLGPGSDGIMVIWKDNFDSLYSEVAELGRGRFSVVKKCDQKGTKRAVATKFVNKKLMKRDQVTHELGVMQNLQHPQLIGLIDTFETATNYILVLEMADQGRLLDYVVRWGNLTEGKIRLYLGEILEAVQYLHNCRIAHLDLKPENILVDQSSSKPTIKLADFGDAVQLNTTYYIHQLLGNPEFAAPEIILGNPVSLTSDVWSIGVLTYVLLSGVSPFLDESVEETCLNICRLDFSFPDDYFKGVSQKAKDFVCFLLQDDPAKRPSAALTLQEQWLQLGNSKGADSIDISRLTSFIERRKHQNDVRPIRSIKNFLQSRLLPRV</sequence>
<keyword evidence="9" id="KW-1185">Reference proteome</keyword>
<dbReference type="OrthoDB" id="10256089at2759"/>
<dbReference type="InterPro" id="IPR013783">
    <property type="entry name" value="Ig-like_fold"/>
</dbReference>
<dbReference type="GO" id="GO:0035556">
    <property type="term" value="P:intracellular signal transduction"/>
    <property type="evidence" value="ECO:0007669"/>
    <property type="project" value="TreeGrafter"/>
</dbReference>
<dbReference type="InterPro" id="IPR007110">
    <property type="entry name" value="Ig-like_dom"/>
</dbReference>
<keyword evidence="2" id="KW-0808">Transferase</keyword>
<dbReference type="PROSITE" id="PS50011">
    <property type="entry name" value="PROTEIN_KINASE_DOM"/>
    <property type="match status" value="1"/>
</dbReference>
<dbReference type="STRING" id="9009.A0A226ND33"/>
<dbReference type="FunFam" id="1.10.510.10:FF:000152">
    <property type="entry name" value="kalirin isoform X1"/>
    <property type="match status" value="1"/>
</dbReference>
<dbReference type="InterPro" id="IPR013098">
    <property type="entry name" value="Ig_I-set"/>
</dbReference>
<organism evidence="8 9">
    <name type="scientific">Callipepla squamata</name>
    <name type="common">Scaled quail</name>
    <dbReference type="NCBI Taxonomy" id="9009"/>
    <lineage>
        <taxon>Eukaryota</taxon>
        <taxon>Metazoa</taxon>
        <taxon>Chordata</taxon>
        <taxon>Craniata</taxon>
        <taxon>Vertebrata</taxon>
        <taxon>Euteleostomi</taxon>
        <taxon>Archelosauria</taxon>
        <taxon>Archosauria</taxon>
        <taxon>Dinosauria</taxon>
        <taxon>Saurischia</taxon>
        <taxon>Theropoda</taxon>
        <taxon>Coelurosauria</taxon>
        <taxon>Aves</taxon>
        <taxon>Neognathae</taxon>
        <taxon>Galloanserae</taxon>
        <taxon>Galliformes</taxon>
        <taxon>Odontophoridae</taxon>
        <taxon>Callipepla</taxon>
    </lineage>
</organism>
<keyword evidence="5" id="KW-0067">ATP-binding</keyword>
<evidence type="ECO:0000256" key="3">
    <source>
        <dbReference type="ARBA" id="ARBA00022741"/>
    </source>
</evidence>
<evidence type="ECO:0000313" key="8">
    <source>
        <dbReference type="EMBL" id="OXB65200.1"/>
    </source>
</evidence>
<dbReference type="Gene3D" id="3.30.200.20">
    <property type="entry name" value="Phosphorylase Kinase, domain 1"/>
    <property type="match status" value="1"/>
</dbReference>
<dbReference type="GO" id="GO:0005634">
    <property type="term" value="C:nucleus"/>
    <property type="evidence" value="ECO:0007669"/>
    <property type="project" value="TreeGrafter"/>
</dbReference>
<reference evidence="8 9" key="1">
    <citation type="submission" date="2016-07" db="EMBL/GenBank/DDBJ databases">
        <title>Disparate Historic Effective Population Sizes Predicted by Modern Levels of Genome Diversity for the Scaled Quail (Callipepla squamata) and the Northern Bobwhite (Colinus virginianus): Inferences from First and Second Generation Draft Genome Assemblies for Sympatric New World Quail.</title>
        <authorList>
            <person name="Oldeschulte D.L."/>
            <person name="Halley Y.A."/>
            <person name="Bhattarai E.K."/>
            <person name="Brashear W.A."/>
            <person name="Hill J."/>
            <person name="Metz R.P."/>
            <person name="Johnson C.D."/>
            <person name="Rollins D."/>
            <person name="Peterson M.J."/>
            <person name="Bickhart D.M."/>
            <person name="Decker J.E."/>
            <person name="Seabury C.M."/>
        </authorList>
    </citation>
    <scope>NUCLEOTIDE SEQUENCE [LARGE SCALE GENOMIC DNA]</scope>
    <source>
        <strain evidence="8 9">Texas</strain>
        <tissue evidence="8">Leg muscle</tissue>
    </source>
</reference>
<comment type="caution">
    <text evidence="8">The sequence shown here is derived from an EMBL/GenBank/DDBJ whole genome shotgun (WGS) entry which is preliminary data.</text>
</comment>
<protein>
    <recommendedName>
        <fullName evidence="10">Protein kinase domain-containing protein</fullName>
    </recommendedName>
</protein>
<evidence type="ECO:0000256" key="1">
    <source>
        <dbReference type="ARBA" id="ARBA00022527"/>
    </source>
</evidence>
<gene>
    <name evidence="8" type="ORF">ASZ78_004957</name>
</gene>
<dbReference type="SUPFAM" id="SSF48726">
    <property type="entry name" value="Immunoglobulin"/>
    <property type="match status" value="1"/>
</dbReference>
<dbReference type="InterPro" id="IPR036179">
    <property type="entry name" value="Ig-like_dom_sf"/>
</dbReference>
<dbReference type="AlphaFoldDB" id="A0A226ND33"/>
<evidence type="ECO:0000259" key="6">
    <source>
        <dbReference type="PROSITE" id="PS50011"/>
    </source>
</evidence>
<dbReference type="GO" id="GO:0005524">
    <property type="term" value="F:ATP binding"/>
    <property type="evidence" value="ECO:0007669"/>
    <property type="project" value="UniProtKB-KW"/>
</dbReference>
<proteinExistence type="predicted"/>
<dbReference type="InterPro" id="IPR008271">
    <property type="entry name" value="Ser/Thr_kinase_AS"/>
</dbReference>
<dbReference type="EMBL" id="MCFN01000101">
    <property type="protein sequence ID" value="OXB65200.1"/>
    <property type="molecule type" value="Genomic_DNA"/>
</dbReference>
<feature type="domain" description="Protein kinase" evidence="6">
    <location>
        <begin position="78"/>
        <end position="332"/>
    </location>
</feature>
<dbReference type="PROSITE" id="PS50835">
    <property type="entry name" value="IG_LIKE"/>
    <property type="match status" value="1"/>
</dbReference>
<evidence type="ECO:0008006" key="10">
    <source>
        <dbReference type="Google" id="ProtNLM"/>
    </source>
</evidence>
<dbReference type="SUPFAM" id="SSF56112">
    <property type="entry name" value="Protein kinase-like (PK-like)"/>
    <property type="match status" value="1"/>
</dbReference>
<dbReference type="GO" id="GO:0043065">
    <property type="term" value="P:positive regulation of apoptotic process"/>
    <property type="evidence" value="ECO:0007669"/>
    <property type="project" value="TreeGrafter"/>
</dbReference>
<evidence type="ECO:0000313" key="9">
    <source>
        <dbReference type="Proteomes" id="UP000198323"/>
    </source>
</evidence>
<dbReference type="PANTHER" id="PTHR24342:SF21">
    <property type="entry name" value="TRIO RHO GUANINE NUCLEOTIDE EXCHANGE FACTOR"/>
    <property type="match status" value="1"/>
</dbReference>
<feature type="domain" description="Ig-like" evidence="7">
    <location>
        <begin position="1"/>
        <end position="57"/>
    </location>
</feature>
<dbReference type="Proteomes" id="UP000198323">
    <property type="component" value="Unassembled WGS sequence"/>
</dbReference>
<keyword evidence="1" id="KW-0723">Serine/threonine-protein kinase</keyword>
<keyword evidence="3" id="KW-0547">Nucleotide-binding</keyword>
<evidence type="ECO:0000259" key="7">
    <source>
        <dbReference type="PROSITE" id="PS50835"/>
    </source>
</evidence>
<evidence type="ECO:0000256" key="4">
    <source>
        <dbReference type="ARBA" id="ARBA00022777"/>
    </source>
</evidence>
<dbReference type="PANTHER" id="PTHR24342">
    <property type="entry name" value="SERINE/THREONINE-PROTEIN KINASE 17"/>
    <property type="match status" value="1"/>
</dbReference>
<dbReference type="GO" id="GO:0004674">
    <property type="term" value="F:protein serine/threonine kinase activity"/>
    <property type="evidence" value="ECO:0007669"/>
    <property type="project" value="UniProtKB-KW"/>
</dbReference>
<evidence type="ECO:0000256" key="5">
    <source>
        <dbReference type="ARBA" id="ARBA00022840"/>
    </source>
</evidence>
<evidence type="ECO:0000256" key="2">
    <source>
        <dbReference type="ARBA" id="ARBA00022679"/>
    </source>
</evidence>
<dbReference type="Gene3D" id="2.60.40.10">
    <property type="entry name" value="Immunoglobulins"/>
    <property type="match status" value="1"/>
</dbReference>